<reference evidence="3 4" key="1">
    <citation type="journal article" date="2016" name="PLoS Pathog.">
        <title>Biosynthesis of antibiotic leucinostatins in bio-control fungus Purpureocillium lilacinum and their inhibition on phytophthora revealed by genome mining.</title>
        <authorList>
            <person name="Wang G."/>
            <person name="Liu Z."/>
            <person name="Lin R."/>
            <person name="Li E."/>
            <person name="Mao Z."/>
            <person name="Ling J."/>
            <person name="Yang Y."/>
            <person name="Yin W.B."/>
            <person name="Xie B."/>
        </authorList>
    </citation>
    <scope>NUCLEOTIDE SEQUENCE [LARGE SCALE GENOMIC DNA]</scope>
    <source>
        <strain evidence="3">170</strain>
    </source>
</reference>
<feature type="transmembrane region" description="Helical" evidence="1">
    <location>
        <begin position="125"/>
        <end position="144"/>
    </location>
</feature>
<feature type="transmembrane region" description="Helical" evidence="1">
    <location>
        <begin position="12"/>
        <end position="34"/>
    </location>
</feature>
<comment type="caution">
    <text evidence="3">The sequence shown here is derived from an EMBL/GenBank/DDBJ whole genome shotgun (WGS) entry which is preliminary data.</text>
</comment>
<feature type="transmembrane region" description="Helical" evidence="1">
    <location>
        <begin position="54"/>
        <end position="73"/>
    </location>
</feature>
<gene>
    <name evidence="3" type="ORF">VFPPC_17953</name>
</gene>
<evidence type="ECO:0000259" key="2">
    <source>
        <dbReference type="Pfam" id="PF24803"/>
    </source>
</evidence>
<feature type="domain" description="DUF7704" evidence="2">
    <location>
        <begin position="6"/>
        <end position="141"/>
    </location>
</feature>
<dbReference type="PANTHER" id="PTHR37019">
    <property type="entry name" value="CHROMOSOME 1, WHOLE GENOME SHOTGUN SEQUENCE"/>
    <property type="match status" value="1"/>
</dbReference>
<proteinExistence type="predicted"/>
<dbReference type="Proteomes" id="UP000078397">
    <property type="component" value="Unassembled WGS sequence"/>
</dbReference>
<dbReference type="RefSeq" id="XP_022285325.1">
    <property type="nucleotide sequence ID" value="XM_022429621.1"/>
</dbReference>
<organism evidence="3 4">
    <name type="scientific">Pochonia chlamydosporia 170</name>
    <dbReference type="NCBI Taxonomy" id="1380566"/>
    <lineage>
        <taxon>Eukaryota</taxon>
        <taxon>Fungi</taxon>
        <taxon>Dikarya</taxon>
        <taxon>Ascomycota</taxon>
        <taxon>Pezizomycotina</taxon>
        <taxon>Sordariomycetes</taxon>
        <taxon>Hypocreomycetidae</taxon>
        <taxon>Hypocreales</taxon>
        <taxon>Clavicipitaceae</taxon>
        <taxon>Pochonia</taxon>
    </lineage>
</organism>
<keyword evidence="1" id="KW-0812">Transmembrane</keyword>
<evidence type="ECO:0000313" key="3">
    <source>
        <dbReference type="EMBL" id="OWT42854.1"/>
    </source>
</evidence>
<dbReference type="GeneID" id="33936841"/>
<dbReference type="Pfam" id="PF24803">
    <property type="entry name" value="DUF7704"/>
    <property type="match status" value="1"/>
</dbReference>
<name>A0A219ARA6_METCM</name>
<accession>A0A219ARA6</accession>
<dbReference type="PANTHER" id="PTHR37019:SF1">
    <property type="entry name" value="EXPERA DOMAIN-CONTAINING PROTEIN"/>
    <property type="match status" value="1"/>
</dbReference>
<protein>
    <submittedName>
        <fullName evidence="3">Beta-mannosidase mndA</fullName>
    </submittedName>
</protein>
<dbReference type="OrthoDB" id="5313995at2759"/>
<sequence>MSTPIAAVPTFYTYFFAYIDPLIALYGVYLNFLAPDQAVISMAPLSTYDPNTVFLFHQAGGLALAVAVMSALIPRVSEDLSVWKVLQFSLLLSDFGGLSGVYFALERQGRLEPRLWSADDRAVGGLYLFITAVRLAFVLGVGFGGEGEVKGEKEVKKRE</sequence>
<evidence type="ECO:0000256" key="1">
    <source>
        <dbReference type="SAM" id="Phobius"/>
    </source>
</evidence>
<dbReference type="AlphaFoldDB" id="A0A219ARA6"/>
<evidence type="ECO:0000313" key="4">
    <source>
        <dbReference type="Proteomes" id="UP000078397"/>
    </source>
</evidence>
<feature type="transmembrane region" description="Helical" evidence="1">
    <location>
        <begin position="85"/>
        <end position="105"/>
    </location>
</feature>
<keyword evidence="4" id="KW-1185">Reference proteome</keyword>
<dbReference type="KEGG" id="pchm:VFPPC_17953"/>
<keyword evidence="1" id="KW-1133">Transmembrane helix</keyword>
<dbReference type="EMBL" id="LSBJ02000005">
    <property type="protein sequence ID" value="OWT42854.1"/>
    <property type="molecule type" value="Genomic_DNA"/>
</dbReference>
<keyword evidence="1" id="KW-0472">Membrane</keyword>
<dbReference type="InterPro" id="IPR056121">
    <property type="entry name" value="DUF7704"/>
</dbReference>